<dbReference type="Pfam" id="PF10677">
    <property type="entry name" value="DUF2490"/>
    <property type="match status" value="1"/>
</dbReference>
<keyword evidence="1" id="KW-0732">Signal</keyword>
<dbReference type="InterPro" id="IPR019619">
    <property type="entry name" value="DUF2490"/>
</dbReference>
<evidence type="ECO:0000313" key="2">
    <source>
        <dbReference type="EMBL" id="MCW6535029.1"/>
    </source>
</evidence>
<accession>A0AA41ZDR1</accession>
<comment type="caution">
    <text evidence="2">The sequence shown here is derived from an EMBL/GenBank/DDBJ whole genome shotgun (WGS) entry which is preliminary data.</text>
</comment>
<feature type="signal peptide" evidence="1">
    <location>
        <begin position="1"/>
        <end position="19"/>
    </location>
</feature>
<dbReference type="Proteomes" id="UP001165565">
    <property type="component" value="Unassembled WGS sequence"/>
</dbReference>
<gene>
    <name evidence="2" type="ORF">NEE01_09545</name>
</gene>
<keyword evidence="3" id="KW-1185">Reference proteome</keyword>
<sequence length="222" mass="24843">MRPSLFALPVSLVAAPALAQVEDRALWLTTTGKVRLDQRTRIDVEAAYRFSDNSGGLYESLWIGGATREIAKHVAVQVTYARVNGYSGGRARNVENRVRAQVEVTRRLGRVRLAGRLRLEYRSRTAADMTGFRLRPRIKATLPMAPRDVSLIASHESIVELNNTDWGQMTGADRMRNLIAINWQASEALSFEAGYLNQYHFARGGDRPMMDHILSLSTTLSL</sequence>
<reference evidence="2" key="1">
    <citation type="submission" date="2022-06" db="EMBL/GenBank/DDBJ databases">
        <title>Sphingomonas sp. nov. isolated from rhizosphere soil of tomato.</title>
        <authorList>
            <person name="Dong H."/>
            <person name="Gao R."/>
        </authorList>
    </citation>
    <scope>NUCLEOTIDE SEQUENCE</scope>
    <source>
        <strain evidence="2">MMSM24</strain>
    </source>
</reference>
<name>A0AA41ZDR1_9SPHN</name>
<dbReference type="EMBL" id="JANFAV010000005">
    <property type="protein sequence ID" value="MCW6535029.1"/>
    <property type="molecule type" value="Genomic_DNA"/>
</dbReference>
<feature type="chain" id="PRO_5041213963" evidence="1">
    <location>
        <begin position="20"/>
        <end position="222"/>
    </location>
</feature>
<protein>
    <submittedName>
        <fullName evidence="2">DUF2490 domain-containing protein</fullName>
    </submittedName>
</protein>
<dbReference type="AlphaFoldDB" id="A0AA41ZDR1"/>
<dbReference type="RefSeq" id="WP_179513062.1">
    <property type="nucleotide sequence ID" value="NZ_JANFAV010000005.1"/>
</dbReference>
<organism evidence="2 3">
    <name type="scientific">Sphingomonas lycopersici</name>
    <dbReference type="NCBI Taxonomy" id="2951807"/>
    <lineage>
        <taxon>Bacteria</taxon>
        <taxon>Pseudomonadati</taxon>
        <taxon>Pseudomonadota</taxon>
        <taxon>Alphaproteobacteria</taxon>
        <taxon>Sphingomonadales</taxon>
        <taxon>Sphingomonadaceae</taxon>
        <taxon>Sphingomonas</taxon>
    </lineage>
</organism>
<proteinExistence type="predicted"/>
<evidence type="ECO:0000256" key="1">
    <source>
        <dbReference type="SAM" id="SignalP"/>
    </source>
</evidence>
<evidence type="ECO:0000313" key="3">
    <source>
        <dbReference type="Proteomes" id="UP001165565"/>
    </source>
</evidence>